<protein>
    <submittedName>
        <fullName evidence="2">EBNA-LP protein</fullName>
    </submittedName>
</protein>
<feature type="domain" description="Herpesvirus leader protein" evidence="1">
    <location>
        <begin position="7"/>
        <end position="43"/>
    </location>
</feature>
<organism evidence="2">
    <name type="scientific">gorilline gammaherpesvirus 1</name>
    <dbReference type="NCBI Taxonomy" id="159604"/>
    <lineage>
        <taxon>Viruses</taxon>
        <taxon>Duplodnaviria</taxon>
        <taxon>Heunggongvirae</taxon>
        <taxon>Peploviricota</taxon>
        <taxon>Herviviricetes</taxon>
        <taxon>Herpesvirales</taxon>
        <taxon>Orthoherpesviridae</taxon>
        <taxon>Gammaherpesvirinae</taxon>
        <taxon>Lymphocryptovirus</taxon>
        <taxon>Lymphocryptovirus gorillinegamma1</taxon>
    </lineage>
</organism>
<evidence type="ECO:0000313" key="2">
    <source>
        <dbReference type="EMBL" id="CAC40621.1"/>
    </source>
</evidence>
<dbReference type="EMBL" id="AJ311195">
    <property type="protein sequence ID" value="CAC40621.1"/>
    <property type="molecule type" value="Genomic_DNA"/>
</dbReference>
<sequence>PQGILVPPAQSFRQWLARIPDRTGQETVTSIRRQTIYIEEEEEES</sequence>
<reference evidence="2" key="1">
    <citation type="journal article" date="2001" name="J. Gen. Virol.">
        <title>Genetic analysis of the Epstein-Barr virus-coded leader protein EBNA-LP as a co-activator of EBNA2 function.</title>
        <authorList>
            <person name="McCann E.M."/>
            <person name="Kelly G.L."/>
            <person name="Rickinson A.B."/>
            <person name="Bell A.I."/>
        </authorList>
    </citation>
    <scope>NUCLEOTIDE SEQUENCE</scope>
</reference>
<feature type="non-terminal residue" evidence="2">
    <location>
        <position position="1"/>
    </location>
</feature>
<accession>Q91QS2</accession>
<evidence type="ECO:0000259" key="1">
    <source>
        <dbReference type="Pfam" id="PF03363"/>
    </source>
</evidence>
<name>Q91QS2_9GAMA</name>
<gene>
    <name evidence="2" type="primary">ebna-LP</name>
</gene>
<dbReference type="InterPro" id="IPR005030">
    <property type="entry name" value="Herpes_LP"/>
</dbReference>
<proteinExistence type="predicted"/>
<dbReference type="Pfam" id="PF03363">
    <property type="entry name" value="Herpes_LP"/>
    <property type="match status" value="1"/>
</dbReference>